<dbReference type="InterPro" id="IPR035914">
    <property type="entry name" value="Sperma_CUB_dom_sf"/>
</dbReference>
<dbReference type="GO" id="GO:0016755">
    <property type="term" value="F:aminoacyltransferase activity"/>
    <property type="evidence" value="ECO:0007669"/>
    <property type="project" value="InterPro"/>
</dbReference>
<keyword evidence="3" id="KW-1185">Reference proteome</keyword>
<reference evidence="2 3" key="1">
    <citation type="submission" date="2024-03" db="EMBL/GenBank/DDBJ databases">
        <title>The Acrasis kona genome and developmental transcriptomes reveal deep origins of eukaryotic multicellular pathways.</title>
        <authorList>
            <person name="Sheikh S."/>
            <person name="Fu C.-J."/>
            <person name="Brown M.W."/>
            <person name="Baldauf S.L."/>
        </authorList>
    </citation>
    <scope>NUCLEOTIDE SEQUENCE [LARGE SCALE GENOMIC DNA]</scope>
    <source>
        <strain evidence="2 3">ATCC MYA-3509</strain>
    </source>
</reference>
<accession>A0AAW2Z1C1</accession>
<evidence type="ECO:0000313" key="3">
    <source>
        <dbReference type="Proteomes" id="UP001431209"/>
    </source>
</evidence>
<dbReference type="Gene3D" id="2.60.120.290">
    <property type="entry name" value="Spermadhesin, CUB domain"/>
    <property type="match status" value="1"/>
</dbReference>
<protein>
    <submittedName>
        <fullName evidence="2">Uncharacterized protein</fullName>
    </submittedName>
</protein>
<organism evidence="2 3">
    <name type="scientific">Acrasis kona</name>
    <dbReference type="NCBI Taxonomy" id="1008807"/>
    <lineage>
        <taxon>Eukaryota</taxon>
        <taxon>Discoba</taxon>
        <taxon>Heterolobosea</taxon>
        <taxon>Tetramitia</taxon>
        <taxon>Eutetramitia</taxon>
        <taxon>Acrasidae</taxon>
        <taxon>Acrasis</taxon>
    </lineage>
</organism>
<keyword evidence="1" id="KW-0732">Signal</keyword>
<proteinExistence type="predicted"/>
<dbReference type="Proteomes" id="UP001431209">
    <property type="component" value="Unassembled WGS sequence"/>
</dbReference>
<sequence>MKALTLLVYLAVAILSINAELFDESNNPKNFGKYQYKTSELPSEGEVKLQPWSDSYWPSNKAGIAWRWLSNPTNESKSFNYKLHDKEELHKLSLEELSTLSPAEKFDIYQGRYDYPTVKSEWKRTGPNDSEWEGLCHGWAPAAAYYKQPSPTEVKNSDGLIIPFGSSDVKALLTYYVALYMDEAETSYLGTRCNFDIQGSQKAKENTTACRDTNAGAFHVAIANEIGIHKRSFMADTDRSYEVWNQPVSTFNYTILGESIHNSTKNVHVLMDIAWATEIEPEWNAVNTTVEGTQMEYDLELDNQGNIIGGAYRTYERMDFLWNMKILSFAGYFKKLDELYQSSIGGSTNENAPDRIMFGQVNDVKNMNQDVGKFGINGYKSGFVQNWYIQSTKNRIRLTFNVNTNKQWDTIKVYEHVDGALLRVLYGRKNKEELIVNAKSAHVVFSSKREHLDGGFEAYYESIV</sequence>
<dbReference type="InterPro" id="IPR032048">
    <property type="entry name" value="TGase_elicitor"/>
</dbReference>
<gene>
    <name evidence="2" type="ORF">AKO1_014974</name>
</gene>
<feature type="chain" id="PRO_5043766712" evidence="1">
    <location>
        <begin position="20"/>
        <end position="464"/>
    </location>
</feature>
<dbReference type="EMBL" id="JAOPGA020000927">
    <property type="protein sequence ID" value="KAL0483072.1"/>
    <property type="molecule type" value="Genomic_DNA"/>
</dbReference>
<name>A0AAW2Z1C1_9EUKA</name>
<comment type="caution">
    <text evidence="2">The sequence shown here is derived from an EMBL/GenBank/DDBJ whole genome shotgun (WGS) entry which is preliminary data.</text>
</comment>
<dbReference type="SUPFAM" id="SSF49854">
    <property type="entry name" value="Spermadhesin, CUB domain"/>
    <property type="match status" value="1"/>
</dbReference>
<dbReference type="AlphaFoldDB" id="A0AAW2Z1C1"/>
<evidence type="ECO:0000256" key="1">
    <source>
        <dbReference type="SAM" id="SignalP"/>
    </source>
</evidence>
<feature type="signal peptide" evidence="1">
    <location>
        <begin position="1"/>
        <end position="19"/>
    </location>
</feature>
<dbReference type="Pfam" id="PF16683">
    <property type="entry name" value="TGase_elicitor"/>
    <property type="match status" value="1"/>
</dbReference>
<evidence type="ECO:0000313" key="2">
    <source>
        <dbReference type="EMBL" id="KAL0483072.1"/>
    </source>
</evidence>